<evidence type="ECO:0000313" key="1">
    <source>
        <dbReference type="EMBL" id="KGN53265.1"/>
    </source>
</evidence>
<keyword evidence="2" id="KW-1185">Reference proteome</keyword>
<reference evidence="1 2" key="3">
    <citation type="journal article" date="2010" name="BMC Genomics">
        <title>Transcriptome sequencing and comparative analysis of cucumber flowers with different sex types.</title>
        <authorList>
            <person name="Guo S."/>
            <person name="Zheng Y."/>
            <person name="Joung J.G."/>
            <person name="Liu S."/>
            <person name="Zhang Z."/>
            <person name="Crasta O.R."/>
            <person name="Sobral B.W."/>
            <person name="Xu Y."/>
            <person name="Huang S."/>
            <person name="Fei Z."/>
        </authorList>
    </citation>
    <scope>NUCLEOTIDE SEQUENCE [LARGE SCALE GENOMIC DNA]</scope>
    <source>
        <strain evidence="2">cv. 9930</strain>
    </source>
</reference>
<reference evidence="1 2" key="1">
    <citation type="journal article" date="2009" name="Nat. Genet.">
        <title>The genome of the cucumber, Cucumis sativus L.</title>
        <authorList>
            <person name="Huang S."/>
            <person name="Li R."/>
            <person name="Zhang Z."/>
            <person name="Li L."/>
            <person name="Gu X."/>
            <person name="Fan W."/>
            <person name="Lucas W.J."/>
            <person name="Wang X."/>
            <person name="Xie B."/>
            <person name="Ni P."/>
            <person name="Ren Y."/>
            <person name="Zhu H."/>
            <person name="Li J."/>
            <person name="Lin K."/>
            <person name="Jin W."/>
            <person name="Fei Z."/>
            <person name="Li G."/>
            <person name="Staub J."/>
            <person name="Kilian A."/>
            <person name="van der Vossen E.A."/>
            <person name="Wu Y."/>
            <person name="Guo J."/>
            <person name="He J."/>
            <person name="Jia Z."/>
            <person name="Ren Y."/>
            <person name="Tian G."/>
            <person name="Lu Y."/>
            <person name="Ruan J."/>
            <person name="Qian W."/>
            <person name="Wang M."/>
            <person name="Huang Q."/>
            <person name="Li B."/>
            <person name="Xuan Z."/>
            <person name="Cao J."/>
            <person name="Asan"/>
            <person name="Wu Z."/>
            <person name="Zhang J."/>
            <person name="Cai Q."/>
            <person name="Bai Y."/>
            <person name="Zhao B."/>
            <person name="Han Y."/>
            <person name="Li Y."/>
            <person name="Li X."/>
            <person name="Wang S."/>
            <person name="Shi Q."/>
            <person name="Liu S."/>
            <person name="Cho W.K."/>
            <person name="Kim J.Y."/>
            <person name="Xu Y."/>
            <person name="Heller-Uszynska K."/>
            <person name="Miao H."/>
            <person name="Cheng Z."/>
            <person name="Zhang S."/>
            <person name="Wu J."/>
            <person name="Yang Y."/>
            <person name="Kang H."/>
            <person name="Li M."/>
            <person name="Liang H."/>
            <person name="Ren X."/>
            <person name="Shi Z."/>
            <person name="Wen M."/>
            <person name="Jian M."/>
            <person name="Yang H."/>
            <person name="Zhang G."/>
            <person name="Yang Z."/>
            <person name="Chen R."/>
            <person name="Liu S."/>
            <person name="Li J."/>
            <person name="Ma L."/>
            <person name="Liu H."/>
            <person name="Zhou Y."/>
            <person name="Zhao J."/>
            <person name="Fang X."/>
            <person name="Li G."/>
            <person name="Fang L."/>
            <person name="Li Y."/>
            <person name="Liu D."/>
            <person name="Zheng H."/>
            <person name="Zhang Y."/>
            <person name="Qin N."/>
            <person name="Li Z."/>
            <person name="Yang G."/>
            <person name="Yang S."/>
            <person name="Bolund L."/>
            <person name="Kristiansen K."/>
            <person name="Zheng H."/>
            <person name="Li S."/>
            <person name="Zhang X."/>
            <person name="Yang H."/>
            <person name="Wang J."/>
            <person name="Sun R."/>
            <person name="Zhang B."/>
            <person name="Jiang S."/>
            <person name="Wang J."/>
            <person name="Du Y."/>
            <person name="Li S."/>
        </authorList>
    </citation>
    <scope>NUCLEOTIDE SEQUENCE [LARGE SCALE GENOMIC DNA]</scope>
    <source>
        <strain evidence="2">cv. 9930</strain>
    </source>
</reference>
<sequence length="75" mass="8341">MSWNGNMCEMAIAFLKNKETGGGFELAFVIHFGSPLALLSLPRPFTRSLLDLFHTDTGSKLIETFSESKAFAKRD</sequence>
<name>A0A0A0KUE4_CUCSA</name>
<dbReference type="EMBL" id="CM002925">
    <property type="protein sequence ID" value="KGN53265.1"/>
    <property type="molecule type" value="Genomic_DNA"/>
</dbReference>
<organism evidence="1 2">
    <name type="scientific">Cucumis sativus</name>
    <name type="common">Cucumber</name>
    <dbReference type="NCBI Taxonomy" id="3659"/>
    <lineage>
        <taxon>Eukaryota</taxon>
        <taxon>Viridiplantae</taxon>
        <taxon>Streptophyta</taxon>
        <taxon>Embryophyta</taxon>
        <taxon>Tracheophyta</taxon>
        <taxon>Spermatophyta</taxon>
        <taxon>Magnoliopsida</taxon>
        <taxon>eudicotyledons</taxon>
        <taxon>Gunneridae</taxon>
        <taxon>Pentapetalae</taxon>
        <taxon>rosids</taxon>
        <taxon>fabids</taxon>
        <taxon>Cucurbitales</taxon>
        <taxon>Cucurbitaceae</taxon>
        <taxon>Benincaseae</taxon>
        <taxon>Cucumis</taxon>
    </lineage>
</organism>
<proteinExistence type="predicted"/>
<dbReference type="Gramene" id="KGN53265">
    <property type="protein sequence ID" value="KGN53265"/>
    <property type="gene ID" value="Csa_4G038820"/>
</dbReference>
<dbReference type="Proteomes" id="UP000029981">
    <property type="component" value="Chromosome 4"/>
</dbReference>
<reference evidence="1 2" key="2">
    <citation type="journal article" date="2009" name="PLoS ONE">
        <title>An integrated genetic and cytogenetic map of the cucumber genome.</title>
        <authorList>
            <person name="Ren Y."/>
            <person name="Zhang Z."/>
            <person name="Liu J."/>
            <person name="Staub J.E."/>
            <person name="Han Y."/>
            <person name="Cheng Z."/>
            <person name="Li X."/>
            <person name="Lu J."/>
            <person name="Miao H."/>
            <person name="Kang H."/>
            <person name="Xie B."/>
            <person name="Gu X."/>
            <person name="Wang X."/>
            <person name="Du Y."/>
            <person name="Jin W."/>
            <person name="Huang S."/>
        </authorList>
    </citation>
    <scope>NUCLEOTIDE SEQUENCE [LARGE SCALE GENOMIC DNA]</scope>
    <source>
        <strain evidence="2">cv. 9930</strain>
    </source>
</reference>
<evidence type="ECO:0000313" key="2">
    <source>
        <dbReference type="Proteomes" id="UP000029981"/>
    </source>
</evidence>
<protein>
    <submittedName>
        <fullName evidence="1">Uncharacterized protein</fullName>
    </submittedName>
</protein>
<gene>
    <name evidence="1" type="ORF">Csa_4G038820</name>
</gene>
<reference evidence="1 2" key="4">
    <citation type="journal article" date="2011" name="BMC Genomics">
        <title>RNA-Seq improves annotation of protein-coding genes in the cucumber genome.</title>
        <authorList>
            <person name="Li Z."/>
            <person name="Zhang Z."/>
            <person name="Yan P."/>
            <person name="Huang S."/>
            <person name="Fei Z."/>
            <person name="Lin K."/>
        </authorList>
    </citation>
    <scope>NUCLEOTIDE SEQUENCE [LARGE SCALE GENOMIC DNA]</scope>
    <source>
        <strain evidence="2">cv. 9930</strain>
    </source>
</reference>
<dbReference type="AlphaFoldDB" id="A0A0A0KUE4"/>
<accession>A0A0A0KUE4</accession>